<dbReference type="InterPro" id="IPR003342">
    <property type="entry name" value="ArnT-like_N"/>
</dbReference>
<organism evidence="10 11">
    <name type="scientific">Candidatus Schekmanbacteria bacterium RIFCSPLOWO2_12_FULL_38_15</name>
    <dbReference type="NCBI Taxonomy" id="1817883"/>
    <lineage>
        <taxon>Bacteria</taxon>
        <taxon>Candidatus Schekmaniibacteriota</taxon>
    </lineage>
</organism>
<gene>
    <name evidence="10" type="ORF">A3G31_01705</name>
</gene>
<evidence type="ECO:0000256" key="7">
    <source>
        <dbReference type="ARBA" id="ARBA00023136"/>
    </source>
</evidence>
<evidence type="ECO:0000256" key="3">
    <source>
        <dbReference type="ARBA" id="ARBA00022676"/>
    </source>
</evidence>
<dbReference type="GO" id="GO:0016763">
    <property type="term" value="F:pentosyltransferase activity"/>
    <property type="evidence" value="ECO:0007669"/>
    <property type="project" value="TreeGrafter"/>
</dbReference>
<dbReference type="GO" id="GO:0009103">
    <property type="term" value="P:lipopolysaccharide biosynthetic process"/>
    <property type="evidence" value="ECO:0007669"/>
    <property type="project" value="UniProtKB-ARBA"/>
</dbReference>
<dbReference type="Proteomes" id="UP000178082">
    <property type="component" value="Unassembled WGS sequence"/>
</dbReference>
<feature type="transmembrane region" description="Helical" evidence="8">
    <location>
        <begin position="175"/>
        <end position="208"/>
    </location>
</feature>
<evidence type="ECO:0000256" key="2">
    <source>
        <dbReference type="ARBA" id="ARBA00022475"/>
    </source>
</evidence>
<dbReference type="PANTHER" id="PTHR33908">
    <property type="entry name" value="MANNOSYLTRANSFERASE YKCB-RELATED"/>
    <property type="match status" value="1"/>
</dbReference>
<feature type="transmembrane region" description="Helical" evidence="8">
    <location>
        <begin position="139"/>
        <end position="163"/>
    </location>
</feature>
<dbReference type="GO" id="GO:0006493">
    <property type="term" value="P:protein O-linked glycosylation"/>
    <property type="evidence" value="ECO:0007669"/>
    <property type="project" value="InterPro"/>
</dbReference>
<keyword evidence="2" id="KW-1003">Cell membrane</keyword>
<accession>A0A1F7SM06</accession>
<comment type="caution">
    <text evidence="10">The sequence shown here is derived from an EMBL/GenBank/DDBJ whole genome shotgun (WGS) entry which is preliminary data.</text>
</comment>
<sequence length="557" mass="64909">MDSFNNYLKNSLNKNILPILFLILGSCYILFFYKLGAISLFDVDEPRYAETARNILENRDWITPWFDGKIRYDKPILFYWLIAIAYKIFGINEFAARFWSATFATSLVLLIFFIGRKFLSLRTAILSSLVFSISSQIILLARASITDMTLTFFISTSLFLFYLGYTGNDRSRKYFYLLFYACMALATLTKGPVGIVIPFLIIILFTLINKTFFSTFSKMMLFQGFFVMAIIILPWNLAMFKIHREEFIWQFYIRHNINRFAGVVSGHDGSFFFYLPVILLGFFPWAIFLPSAILNTITSIKESPVKNKETASIKFFALIWFFVVFFFFTISKTKLATYITPLFPPMAILVGKLFDDVMQEKEKVIRYLKLPVIILIITFFLISAFSVFFPAMVNKFKSDSVSSFFNNTIDLKNIPWILSAVLIVGIVFFSISWFKKLRQLSIFSLILSIFLFHLIGIIYVGPEIGRYRQDSLRDLSEFTRNIIKKDDVLISYCFNKPSILFYARHPVKELNEHQREQLYNYLTSDTGVYVIIKKSSIYSLKDAPKYHILKNEGDYIL</sequence>
<feature type="transmembrane region" description="Helical" evidence="8">
    <location>
        <begin position="367"/>
        <end position="393"/>
    </location>
</feature>
<evidence type="ECO:0000313" key="10">
    <source>
        <dbReference type="EMBL" id="OGL54810.1"/>
    </source>
</evidence>
<dbReference type="AlphaFoldDB" id="A0A1F7SM06"/>
<feature type="transmembrane region" description="Helical" evidence="8">
    <location>
        <begin position="220"/>
        <end position="237"/>
    </location>
</feature>
<dbReference type="STRING" id="1817883.A3G31_01705"/>
<evidence type="ECO:0000256" key="6">
    <source>
        <dbReference type="ARBA" id="ARBA00022989"/>
    </source>
</evidence>
<evidence type="ECO:0000256" key="1">
    <source>
        <dbReference type="ARBA" id="ARBA00004651"/>
    </source>
</evidence>
<name>A0A1F7SM06_9BACT</name>
<evidence type="ECO:0000259" key="9">
    <source>
        <dbReference type="Pfam" id="PF02366"/>
    </source>
</evidence>
<dbReference type="GO" id="GO:0005886">
    <property type="term" value="C:plasma membrane"/>
    <property type="evidence" value="ECO:0007669"/>
    <property type="project" value="UniProtKB-SubCell"/>
</dbReference>
<keyword evidence="7 8" id="KW-0472">Membrane</keyword>
<evidence type="ECO:0000256" key="8">
    <source>
        <dbReference type="SAM" id="Phobius"/>
    </source>
</evidence>
<feature type="non-terminal residue" evidence="10">
    <location>
        <position position="557"/>
    </location>
</feature>
<feature type="transmembrane region" description="Helical" evidence="8">
    <location>
        <begin position="271"/>
        <end position="290"/>
    </location>
</feature>
<keyword evidence="6 8" id="KW-1133">Transmembrane helix</keyword>
<dbReference type="PANTHER" id="PTHR33908:SF3">
    <property type="entry name" value="UNDECAPRENYL PHOSPHATE-ALPHA-4-AMINO-4-DEOXY-L-ARABINOSE ARABINOSYL TRANSFERASE"/>
    <property type="match status" value="1"/>
</dbReference>
<dbReference type="GO" id="GO:0000030">
    <property type="term" value="F:mannosyltransferase activity"/>
    <property type="evidence" value="ECO:0007669"/>
    <property type="project" value="InterPro"/>
</dbReference>
<feature type="transmembrane region" description="Helical" evidence="8">
    <location>
        <begin position="311"/>
        <end position="330"/>
    </location>
</feature>
<comment type="subcellular location">
    <subcellularLocation>
        <location evidence="1">Cell membrane</location>
        <topology evidence="1">Multi-pass membrane protein</topology>
    </subcellularLocation>
</comment>
<feature type="transmembrane region" description="Helical" evidence="8">
    <location>
        <begin position="16"/>
        <end position="33"/>
    </location>
</feature>
<reference evidence="10 11" key="1">
    <citation type="journal article" date="2016" name="Nat. Commun.">
        <title>Thousands of microbial genomes shed light on interconnected biogeochemical processes in an aquifer system.</title>
        <authorList>
            <person name="Anantharaman K."/>
            <person name="Brown C.T."/>
            <person name="Hug L.A."/>
            <person name="Sharon I."/>
            <person name="Castelle C.J."/>
            <person name="Probst A.J."/>
            <person name="Thomas B.C."/>
            <person name="Singh A."/>
            <person name="Wilkins M.J."/>
            <person name="Karaoz U."/>
            <person name="Brodie E.L."/>
            <person name="Williams K.H."/>
            <person name="Hubbard S.S."/>
            <person name="Banfield J.F."/>
        </authorList>
    </citation>
    <scope>NUCLEOTIDE SEQUENCE [LARGE SCALE GENOMIC DNA]</scope>
</reference>
<feature type="transmembrane region" description="Helical" evidence="8">
    <location>
        <begin position="441"/>
        <end position="461"/>
    </location>
</feature>
<evidence type="ECO:0000313" key="11">
    <source>
        <dbReference type="Proteomes" id="UP000178082"/>
    </source>
</evidence>
<protein>
    <recommendedName>
        <fullName evidence="9">ArnT-like N-terminal domain-containing protein</fullName>
    </recommendedName>
</protein>
<keyword evidence="3" id="KW-0328">Glycosyltransferase</keyword>
<dbReference type="GO" id="GO:0010041">
    <property type="term" value="P:response to iron(III) ion"/>
    <property type="evidence" value="ECO:0007669"/>
    <property type="project" value="TreeGrafter"/>
</dbReference>
<proteinExistence type="predicted"/>
<feature type="domain" description="ArnT-like N-terminal" evidence="9">
    <location>
        <begin position="27"/>
        <end position="247"/>
    </location>
</feature>
<feature type="transmembrane region" description="Helical" evidence="8">
    <location>
        <begin position="76"/>
        <end position="92"/>
    </location>
</feature>
<dbReference type="EMBL" id="MGDI01000006">
    <property type="protein sequence ID" value="OGL54810.1"/>
    <property type="molecule type" value="Genomic_DNA"/>
</dbReference>
<feature type="transmembrane region" description="Helical" evidence="8">
    <location>
        <begin position="413"/>
        <end position="434"/>
    </location>
</feature>
<evidence type="ECO:0000256" key="5">
    <source>
        <dbReference type="ARBA" id="ARBA00022692"/>
    </source>
</evidence>
<evidence type="ECO:0000256" key="4">
    <source>
        <dbReference type="ARBA" id="ARBA00022679"/>
    </source>
</evidence>
<keyword evidence="5 8" id="KW-0812">Transmembrane</keyword>
<keyword evidence="4" id="KW-0808">Transferase</keyword>
<dbReference type="Pfam" id="PF02366">
    <property type="entry name" value="PMT"/>
    <property type="match status" value="1"/>
</dbReference>
<dbReference type="InterPro" id="IPR050297">
    <property type="entry name" value="LipidA_mod_glycosyltrf_83"/>
</dbReference>